<evidence type="ECO:0000259" key="3">
    <source>
        <dbReference type="PROSITE" id="PS50188"/>
    </source>
</evidence>
<dbReference type="InterPro" id="IPR013320">
    <property type="entry name" value="ConA-like_dom_sf"/>
</dbReference>
<dbReference type="InterPro" id="IPR003879">
    <property type="entry name" value="Butyrophylin_SPRY"/>
</dbReference>
<dbReference type="SMART" id="SM00589">
    <property type="entry name" value="PRY"/>
    <property type="match status" value="1"/>
</dbReference>
<dbReference type="InterPro" id="IPR041267">
    <property type="entry name" value="NLRP_HD2"/>
</dbReference>
<dbReference type="Pfam" id="PF17776">
    <property type="entry name" value="NLRC4_HD2"/>
    <property type="match status" value="1"/>
</dbReference>
<name>A0A0P7T6G2_SCLFO</name>
<gene>
    <name evidence="4" type="ORF">Z043_125864</name>
</gene>
<dbReference type="Proteomes" id="UP000034805">
    <property type="component" value="Unassembled WGS sequence"/>
</dbReference>
<dbReference type="SMART" id="SM00368">
    <property type="entry name" value="LRR_RI"/>
    <property type="match status" value="4"/>
</dbReference>
<evidence type="ECO:0000313" key="5">
    <source>
        <dbReference type="Proteomes" id="UP000034805"/>
    </source>
</evidence>
<dbReference type="InterPro" id="IPR006574">
    <property type="entry name" value="PRY"/>
</dbReference>
<evidence type="ECO:0000256" key="1">
    <source>
        <dbReference type="ARBA" id="ARBA00022614"/>
    </source>
</evidence>
<dbReference type="Gene3D" id="2.60.120.920">
    <property type="match status" value="1"/>
</dbReference>
<dbReference type="Pfam" id="PF13516">
    <property type="entry name" value="LRR_6"/>
    <property type="match status" value="2"/>
</dbReference>
<dbReference type="Pfam" id="PF13765">
    <property type="entry name" value="PRY"/>
    <property type="match status" value="1"/>
</dbReference>
<keyword evidence="2" id="KW-0677">Repeat</keyword>
<dbReference type="STRING" id="113540.ENSSFOP00015045384"/>
<keyword evidence="1" id="KW-0433">Leucine-rich repeat</keyword>
<dbReference type="InterPro" id="IPR001611">
    <property type="entry name" value="Leu-rich_rpt"/>
</dbReference>
<dbReference type="InterPro" id="IPR043136">
    <property type="entry name" value="B30.2/SPRY_sf"/>
</dbReference>
<reference evidence="4 5" key="1">
    <citation type="submission" date="2015-08" db="EMBL/GenBank/DDBJ databases">
        <title>The genome of the Asian arowana (Scleropages formosus).</title>
        <authorList>
            <person name="Tan M.H."/>
            <person name="Gan H.M."/>
            <person name="Croft L.J."/>
            <person name="Austin C.M."/>
        </authorList>
    </citation>
    <scope>NUCLEOTIDE SEQUENCE [LARGE SCALE GENOMIC DNA]</scope>
    <source>
        <strain evidence="4">Aro1</strain>
    </source>
</reference>
<dbReference type="InterPro" id="IPR001870">
    <property type="entry name" value="B30.2/SPRY"/>
</dbReference>
<dbReference type="PROSITE" id="PS50188">
    <property type="entry name" value="B302_SPRY"/>
    <property type="match status" value="1"/>
</dbReference>
<dbReference type="CDD" id="cd16040">
    <property type="entry name" value="SPRY_PRY_SNTX"/>
    <property type="match status" value="1"/>
</dbReference>
<evidence type="ECO:0000313" key="4">
    <source>
        <dbReference type="EMBL" id="KPP56509.1"/>
    </source>
</evidence>
<dbReference type="Pfam" id="PF00622">
    <property type="entry name" value="SPRY"/>
    <property type="match status" value="1"/>
</dbReference>
<dbReference type="AlphaFoldDB" id="A0A0P7T6G2"/>
<dbReference type="EMBL" id="JARO02020635">
    <property type="protein sequence ID" value="KPP56509.1"/>
    <property type="molecule type" value="Genomic_DNA"/>
</dbReference>
<dbReference type="SUPFAM" id="SSF52047">
    <property type="entry name" value="RNI-like"/>
    <property type="match status" value="1"/>
</dbReference>
<dbReference type="PANTHER" id="PTHR24106">
    <property type="entry name" value="NACHT, LRR AND CARD DOMAINS-CONTAINING"/>
    <property type="match status" value="1"/>
</dbReference>
<dbReference type="Gene3D" id="3.80.10.10">
    <property type="entry name" value="Ribonuclease Inhibitor"/>
    <property type="match status" value="1"/>
</dbReference>
<proteinExistence type="predicted"/>
<evidence type="ECO:0000256" key="2">
    <source>
        <dbReference type="ARBA" id="ARBA00022737"/>
    </source>
</evidence>
<dbReference type="InterPro" id="IPR003877">
    <property type="entry name" value="SPRY_dom"/>
</dbReference>
<dbReference type="SMART" id="SM00449">
    <property type="entry name" value="SPRY"/>
    <property type="match status" value="1"/>
</dbReference>
<feature type="domain" description="B30.2/SPRY" evidence="3">
    <location>
        <begin position="236"/>
        <end position="432"/>
    </location>
</feature>
<dbReference type="PRINTS" id="PR01407">
    <property type="entry name" value="BUTYPHLNCDUF"/>
</dbReference>
<dbReference type="SUPFAM" id="SSF49899">
    <property type="entry name" value="Concanavalin A-like lectins/glucanases"/>
    <property type="match status" value="1"/>
</dbReference>
<sequence>MEFSQKLLKGLLSQTRSCNIKEVVKHIRKKIHENLSPEKTIYLFHCLNELNDNSLVIEVQSYLNSGRLSEKNIGPTGWSALAFVLMMSAEELDGLDLRNCTLRDEGLHRMLPVIQVSRTALLNNCSLTVGCCEVLASILSSDLNLRVLDLSDNNLQDSGVKLLSAGLGNPQCKLDTLSLCNCRVTEGGLASLVSALCSNSSHLRELDLNYNCPGDSGVKLLSDLLQNPTCKLKTLGVDHGGECRIRPGLLKYSCRLTLDPNTANRHLYLSENNRVVTWSEKELQPYPHHADRFDCCSQILCEEHLSGRFYWQVQWSGNKARIGVTYKGINRKGDGDECWLGYNNKSWSLCCFGGRYSVKHNKKQTSIPVPPFHTVGVYLDSLAGTLSFYRVASGEVTLLYRFTSTFTEPLYPGFLVWDTMSLCELGHGHTLA</sequence>
<dbReference type="PROSITE" id="PS51450">
    <property type="entry name" value="LRR"/>
    <property type="match status" value="1"/>
</dbReference>
<dbReference type="InterPro" id="IPR032675">
    <property type="entry name" value="LRR_dom_sf"/>
</dbReference>
<protein>
    <recommendedName>
        <fullName evidence="3">B30.2/SPRY domain-containing protein</fullName>
    </recommendedName>
</protein>
<organism evidence="4 5">
    <name type="scientific">Scleropages formosus</name>
    <name type="common">Asian bonytongue</name>
    <name type="synonym">Osteoglossum formosum</name>
    <dbReference type="NCBI Taxonomy" id="113540"/>
    <lineage>
        <taxon>Eukaryota</taxon>
        <taxon>Metazoa</taxon>
        <taxon>Chordata</taxon>
        <taxon>Craniata</taxon>
        <taxon>Vertebrata</taxon>
        <taxon>Euteleostomi</taxon>
        <taxon>Actinopterygii</taxon>
        <taxon>Neopterygii</taxon>
        <taxon>Teleostei</taxon>
        <taxon>Osteoglossocephala</taxon>
        <taxon>Osteoglossomorpha</taxon>
        <taxon>Osteoglossiformes</taxon>
        <taxon>Osteoglossidae</taxon>
        <taxon>Scleropages</taxon>
    </lineage>
</organism>
<dbReference type="InterPro" id="IPR051261">
    <property type="entry name" value="NLR"/>
</dbReference>
<comment type="caution">
    <text evidence="4">The sequence shown here is derived from an EMBL/GenBank/DDBJ whole genome shotgun (WGS) entry which is preliminary data.</text>
</comment>
<accession>A0A0P7T6G2</accession>